<comment type="caution">
    <text evidence="2">The sequence shown here is derived from an EMBL/GenBank/DDBJ whole genome shotgun (WGS) entry which is preliminary data.</text>
</comment>
<sequence>MTDKTIQEGKTLALVSYLTFIGLIIAIIMNLEKRNPFTLFHIRQMLGLIIMLLFSNLVEEYVNSLMGTSFWIITFVCWLFGFFYAVKGEAKPIPVIGEKFQEWFRNIN</sequence>
<reference evidence="2" key="1">
    <citation type="journal article" date="2014" name="Int. J. Syst. Evol. Microbiol.">
        <title>Complete genome sequence of Corynebacterium casei LMG S-19264T (=DSM 44701T), isolated from a smear-ripened cheese.</title>
        <authorList>
            <consortium name="US DOE Joint Genome Institute (JGI-PGF)"/>
            <person name="Walter F."/>
            <person name="Albersmeier A."/>
            <person name="Kalinowski J."/>
            <person name="Ruckert C."/>
        </authorList>
    </citation>
    <scope>NUCLEOTIDE SEQUENCE</scope>
    <source>
        <strain evidence="2">CGMCC 1.12751</strain>
    </source>
</reference>
<keyword evidence="1" id="KW-0472">Membrane</keyword>
<feature type="transmembrane region" description="Helical" evidence="1">
    <location>
        <begin position="38"/>
        <end position="58"/>
    </location>
</feature>
<dbReference type="EMBL" id="BMFQ01000002">
    <property type="protein sequence ID" value="GGG45789.1"/>
    <property type="molecule type" value="Genomic_DNA"/>
</dbReference>
<dbReference type="RefSeq" id="WP_188463767.1">
    <property type="nucleotide sequence ID" value="NZ_BMFQ01000002.1"/>
</dbReference>
<name>A0A917LMS7_9FLAO</name>
<proteinExistence type="predicted"/>
<dbReference type="AlphaFoldDB" id="A0A917LMS7"/>
<evidence type="ECO:0008006" key="4">
    <source>
        <dbReference type="Google" id="ProtNLM"/>
    </source>
</evidence>
<evidence type="ECO:0000256" key="1">
    <source>
        <dbReference type="SAM" id="Phobius"/>
    </source>
</evidence>
<evidence type="ECO:0000313" key="3">
    <source>
        <dbReference type="Proteomes" id="UP000625976"/>
    </source>
</evidence>
<feature type="transmembrane region" description="Helical" evidence="1">
    <location>
        <begin position="12"/>
        <end position="31"/>
    </location>
</feature>
<keyword evidence="1" id="KW-0812">Transmembrane</keyword>
<keyword evidence="1" id="KW-1133">Transmembrane helix</keyword>
<dbReference type="Proteomes" id="UP000625976">
    <property type="component" value="Unassembled WGS sequence"/>
</dbReference>
<organism evidence="2 3">
    <name type="scientific">Bizionia arctica</name>
    <dbReference type="NCBI Taxonomy" id="1495645"/>
    <lineage>
        <taxon>Bacteria</taxon>
        <taxon>Pseudomonadati</taxon>
        <taxon>Bacteroidota</taxon>
        <taxon>Flavobacteriia</taxon>
        <taxon>Flavobacteriales</taxon>
        <taxon>Flavobacteriaceae</taxon>
        <taxon>Bizionia</taxon>
    </lineage>
</organism>
<accession>A0A917LMS7</accession>
<gene>
    <name evidence="2" type="ORF">GCM10010976_16690</name>
</gene>
<reference evidence="2" key="2">
    <citation type="submission" date="2020-09" db="EMBL/GenBank/DDBJ databases">
        <authorList>
            <person name="Sun Q."/>
            <person name="Zhou Y."/>
        </authorList>
    </citation>
    <scope>NUCLEOTIDE SEQUENCE</scope>
    <source>
        <strain evidence="2">CGMCC 1.12751</strain>
    </source>
</reference>
<evidence type="ECO:0000313" key="2">
    <source>
        <dbReference type="EMBL" id="GGG45789.1"/>
    </source>
</evidence>
<protein>
    <recommendedName>
        <fullName evidence="4">DUF4870 domain-containing protein</fullName>
    </recommendedName>
</protein>
<keyword evidence="3" id="KW-1185">Reference proteome</keyword>
<feature type="transmembrane region" description="Helical" evidence="1">
    <location>
        <begin position="64"/>
        <end position="86"/>
    </location>
</feature>